<evidence type="ECO:0000256" key="1">
    <source>
        <dbReference type="ARBA" id="ARBA00022679"/>
    </source>
</evidence>
<dbReference type="Pfam" id="PF02348">
    <property type="entry name" value="CTP_transf_3"/>
    <property type="match status" value="1"/>
</dbReference>
<dbReference type="AlphaFoldDB" id="A0A518CTM5"/>
<dbReference type="SUPFAM" id="SSF53448">
    <property type="entry name" value="Nucleotide-diphospho-sugar transferases"/>
    <property type="match status" value="1"/>
</dbReference>
<keyword evidence="1 4" id="KW-0808">Transferase</keyword>
<evidence type="ECO:0000313" key="4">
    <source>
        <dbReference type="EMBL" id="QDU82524.1"/>
    </source>
</evidence>
<evidence type="ECO:0000256" key="2">
    <source>
        <dbReference type="ARBA" id="ARBA00022695"/>
    </source>
</evidence>
<evidence type="ECO:0000313" key="5">
    <source>
        <dbReference type="Proteomes" id="UP000317178"/>
    </source>
</evidence>
<dbReference type="GO" id="GO:0005829">
    <property type="term" value="C:cytosol"/>
    <property type="evidence" value="ECO:0007669"/>
    <property type="project" value="TreeGrafter"/>
</dbReference>
<name>A0A518CTM5_9PLAN</name>
<evidence type="ECO:0000256" key="3">
    <source>
        <dbReference type="ARBA" id="ARBA00022985"/>
    </source>
</evidence>
<organism evidence="4 5">
    <name type="scientific">Polystyrenella longa</name>
    <dbReference type="NCBI Taxonomy" id="2528007"/>
    <lineage>
        <taxon>Bacteria</taxon>
        <taxon>Pseudomonadati</taxon>
        <taxon>Planctomycetota</taxon>
        <taxon>Planctomycetia</taxon>
        <taxon>Planctomycetales</taxon>
        <taxon>Planctomycetaceae</taxon>
        <taxon>Polystyrenella</taxon>
    </lineage>
</organism>
<dbReference type="Proteomes" id="UP000317178">
    <property type="component" value="Chromosome"/>
</dbReference>
<keyword evidence="3" id="KW-0448">Lipopolysaccharide biosynthesis</keyword>
<reference evidence="4 5" key="1">
    <citation type="submission" date="2019-02" db="EMBL/GenBank/DDBJ databases">
        <title>Deep-cultivation of Planctomycetes and their phenomic and genomic characterization uncovers novel biology.</title>
        <authorList>
            <person name="Wiegand S."/>
            <person name="Jogler M."/>
            <person name="Boedeker C."/>
            <person name="Pinto D."/>
            <person name="Vollmers J."/>
            <person name="Rivas-Marin E."/>
            <person name="Kohn T."/>
            <person name="Peeters S.H."/>
            <person name="Heuer A."/>
            <person name="Rast P."/>
            <person name="Oberbeckmann S."/>
            <person name="Bunk B."/>
            <person name="Jeske O."/>
            <person name="Meyerdierks A."/>
            <person name="Storesund J.E."/>
            <person name="Kallscheuer N."/>
            <person name="Luecker S."/>
            <person name="Lage O.M."/>
            <person name="Pohl T."/>
            <person name="Merkel B.J."/>
            <person name="Hornburger P."/>
            <person name="Mueller R.-W."/>
            <person name="Bruemmer F."/>
            <person name="Labrenz M."/>
            <person name="Spormann A.M."/>
            <person name="Op den Camp H."/>
            <person name="Overmann J."/>
            <person name="Amann R."/>
            <person name="Jetten M.S.M."/>
            <person name="Mascher T."/>
            <person name="Medema M.H."/>
            <person name="Devos D.P."/>
            <person name="Kaster A.-K."/>
            <person name="Ovreas L."/>
            <person name="Rohde M."/>
            <person name="Galperin M.Y."/>
            <person name="Jogler C."/>
        </authorList>
    </citation>
    <scope>NUCLEOTIDE SEQUENCE [LARGE SCALE GENOMIC DNA]</scope>
    <source>
        <strain evidence="4 5">Pla110</strain>
    </source>
</reference>
<dbReference type="InterPro" id="IPR029044">
    <property type="entry name" value="Nucleotide-diphossugar_trans"/>
</dbReference>
<dbReference type="Gene3D" id="3.90.550.10">
    <property type="entry name" value="Spore Coat Polysaccharide Biosynthesis Protein SpsA, Chain A"/>
    <property type="match status" value="1"/>
</dbReference>
<dbReference type="RefSeq" id="WP_144998798.1">
    <property type="nucleotide sequence ID" value="NZ_CP036281.1"/>
</dbReference>
<dbReference type="OrthoDB" id="9815559at2"/>
<keyword evidence="5" id="KW-1185">Reference proteome</keyword>
<accession>A0A518CTM5</accession>
<dbReference type="PANTHER" id="PTHR42866:SF2">
    <property type="entry name" value="3-DEOXY-MANNO-OCTULOSONATE CYTIDYLYLTRANSFERASE, MITOCHONDRIAL"/>
    <property type="match status" value="1"/>
</dbReference>
<dbReference type="InterPro" id="IPR003329">
    <property type="entry name" value="Cytidylyl_trans"/>
</dbReference>
<dbReference type="EC" id="2.7.7.38" evidence="4"/>
<proteinExistence type="predicted"/>
<dbReference type="GO" id="GO:0008690">
    <property type="term" value="F:3-deoxy-manno-octulosonate cytidylyltransferase activity"/>
    <property type="evidence" value="ECO:0007669"/>
    <property type="project" value="UniProtKB-EC"/>
</dbReference>
<gene>
    <name evidence="4" type="primary">kdsB_2</name>
    <name evidence="4" type="ORF">Pla110_42820</name>
</gene>
<dbReference type="EMBL" id="CP036281">
    <property type="protein sequence ID" value="QDU82524.1"/>
    <property type="molecule type" value="Genomic_DNA"/>
</dbReference>
<dbReference type="GO" id="GO:0009103">
    <property type="term" value="P:lipopolysaccharide biosynthetic process"/>
    <property type="evidence" value="ECO:0007669"/>
    <property type="project" value="UniProtKB-KW"/>
</dbReference>
<sequence length="273" mass="30233">MTENSSSKRFGYSPAIPIVIPARLNSSRLPGKLILNRTGCPLIAYSIRIARHAARVSDGIIPNVIVASDSDLLIDFAMEEDVETFQSREQHLSGTSRVVEFIDDLARSEILNLAGVIILQADQVGLDPLHLVRVARLLKGKNGEEYMITLSSSLDSLPIKKQLDPHVVKVLVGPDRRVFDFSRDLQLLSKRQTKIMDSTIEMHVGVYGYTGSSLKKISKYGISDRAAQESLEQLSALETDIKVLSLAIPYSAQLLSINTIEDYEHFVEVTANK</sequence>
<protein>
    <submittedName>
        <fullName evidence="4">3-deoxy-manno-octulosonate cytidylyltransferase</fullName>
        <ecNumber evidence="4">2.7.7.38</ecNumber>
    </submittedName>
</protein>
<keyword evidence="2 4" id="KW-0548">Nucleotidyltransferase</keyword>
<dbReference type="PANTHER" id="PTHR42866">
    <property type="entry name" value="3-DEOXY-MANNO-OCTULOSONATE CYTIDYLYLTRANSFERASE"/>
    <property type="match status" value="1"/>
</dbReference>
<dbReference type="KEGG" id="plon:Pla110_42820"/>